<comment type="caution">
    <text evidence="3">The sequence shown here is derived from an EMBL/GenBank/DDBJ whole genome shotgun (WGS) entry which is preliminary data.</text>
</comment>
<evidence type="ECO:0000313" key="3">
    <source>
        <dbReference type="EMBL" id="RDH81276.1"/>
    </source>
</evidence>
<evidence type="ECO:0000256" key="1">
    <source>
        <dbReference type="SAM" id="SignalP"/>
    </source>
</evidence>
<dbReference type="EMBL" id="QFXC01000013">
    <property type="protein sequence ID" value="RDH81276.1"/>
    <property type="molecule type" value="Genomic_DNA"/>
</dbReference>
<keyword evidence="4" id="KW-1185">Reference proteome</keyword>
<organism evidence="3 4">
    <name type="scientific">endosymbiont of Galathealinum brachiosum</name>
    <dbReference type="NCBI Taxonomy" id="2200906"/>
    <lineage>
        <taxon>Bacteria</taxon>
        <taxon>Pseudomonadati</taxon>
        <taxon>Pseudomonadota</taxon>
        <taxon>Gammaproteobacteria</taxon>
        <taxon>sulfur-oxidizing symbionts</taxon>
    </lineage>
</organism>
<proteinExistence type="predicted"/>
<keyword evidence="1" id="KW-0732">Signal</keyword>
<sequence>MKYKTNIQCLLKYSVLFFICIYTMSVRADSGFNPHYESKTGENDGVQCLSCHKTQPLEQANFNGKHIIPVMNSFNKSEVEMCSDCHSSSSHIVGITPGYTVPADLPLDVNDQITCLTCHYVHGSLESDKPMASTSFMDHIFNRERLNKSYILRRNNAEGDMCLACHSK</sequence>
<dbReference type="Proteomes" id="UP000254266">
    <property type="component" value="Unassembled WGS sequence"/>
</dbReference>
<feature type="domain" description="Cytochrome c7-like" evidence="2">
    <location>
        <begin position="44"/>
        <end position="119"/>
    </location>
</feature>
<dbReference type="AlphaFoldDB" id="A0A370DAS1"/>
<reference evidence="3 4" key="1">
    <citation type="journal article" date="2018" name="ISME J.">
        <title>Endosymbiont genomes yield clues of tubeworm success.</title>
        <authorList>
            <person name="Li Y."/>
            <person name="Liles M.R."/>
            <person name="Halanych K.M."/>
        </authorList>
    </citation>
    <scope>NUCLEOTIDE SEQUENCE [LARGE SCALE GENOMIC DNA]</scope>
    <source>
        <strain evidence="3">A1464</strain>
    </source>
</reference>
<feature type="chain" id="PRO_5016853356" description="Cytochrome c7-like domain-containing protein" evidence="1">
    <location>
        <begin position="29"/>
        <end position="168"/>
    </location>
</feature>
<dbReference type="Gene3D" id="1.10.1130.10">
    <property type="entry name" value="Flavocytochrome C3, Chain A"/>
    <property type="match status" value="1"/>
</dbReference>
<gene>
    <name evidence="3" type="ORF">DIZ80_14315</name>
</gene>
<accession>A0A370DAS1</accession>
<protein>
    <recommendedName>
        <fullName evidence="2">Cytochrome c7-like domain-containing protein</fullName>
    </recommendedName>
</protein>
<feature type="signal peptide" evidence="1">
    <location>
        <begin position="1"/>
        <end position="28"/>
    </location>
</feature>
<name>A0A370DAS1_9GAMM</name>
<dbReference type="Pfam" id="PF14522">
    <property type="entry name" value="Cytochrome_C7"/>
    <property type="match status" value="1"/>
</dbReference>
<evidence type="ECO:0000313" key="4">
    <source>
        <dbReference type="Proteomes" id="UP000254266"/>
    </source>
</evidence>
<dbReference type="SUPFAM" id="SSF48695">
    <property type="entry name" value="Multiheme cytochromes"/>
    <property type="match status" value="1"/>
</dbReference>
<dbReference type="InterPro" id="IPR036280">
    <property type="entry name" value="Multihaem_cyt_sf"/>
</dbReference>
<evidence type="ECO:0000259" key="2">
    <source>
        <dbReference type="Pfam" id="PF14522"/>
    </source>
</evidence>
<dbReference type="InterPro" id="IPR029467">
    <property type="entry name" value="Cyt_c7-like"/>
</dbReference>